<evidence type="ECO:0000256" key="2">
    <source>
        <dbReference type="ARBA" id="ARBA00022475"/>
    </source>
</evidence>
<feature type="transmembrane region" description="Helical" evidence="9">
    <location>
        <begin position="163"/>
        <end position="192"/>
    </location>
</feature>
<dbReference type="PANTHER" id="PTHR33908">
    <property type="entry name" value="MANNOSYLTRANSFERASE YKCB-RELATED"/>
    <property type="match status" value="1"/>
</dbReference>
<dbReference type="GO" id="GO:0005886">
    <property type="term" value="C:plasma membrane"/>
    <property type="evidence" value="ECO:0007669"/>
    <property type="project" value="UniProtKB-SubCell"/>
</dbReference>
<sequence length="704" mass="76031">MLPLSEESAVRRARPWLVHVPFALLIVVSLIPRVIAMVGYRPVLMFFGDSQSYLYSAQSGELIWTRPFGYSAFLRLLSWTQYIGSVSIIQHLAIIVLAVALYITLIELKAPVWLAVAVPAPMLLDGYQILIEHVAMTEVLFTCLVMGALLVAIRRKFTVGSGLVVGVLMAAASLTRTVAIPIVAIAVAYLVVRRVGWKPVVACVGAFTLPVIAYCGLFYSAYGSFTIQRDGRFLYARVAPIADCSRLTLSPPAQQLCDATPVSTRPGSNFYAWDRSSPFNKIPIGTARSAEAAEREIIGREFGMAVIKQQPVDYARLVLRDLGHYFSPGRFASYQDTPPSWWSFPRTAARADQQIVLSGSNFADDKADVSLQSWAATFLRGWQSILGTQGLFLLLCLLLGVAGAVFGKRRKGGARRIDSLLFAATGTALIAIPSATSVFDYRYALPAAVPLYAAAGWGLLLLLQARELAEVDEQEAAELTAAEAVAAKNRHRARNRLTPWLTTAAFTIIVGAIIAAPIQRAPGYLRYVSTGAERGALGYSKDSIGPLESQRDWTIRNFEGGSIYVSPVSNTYVVTAETMQAYADGGGAAVFGLPITGTSVLRRASGESVTWFERGAIVVSKARGARSVLPPLLDEWCFPASPCQLGAPLANAESQADGTRIQRFTGGTLSVRPDGTVEQSDRKPSSDSSEKPVDAVLPPDVRGD</sequence>
<evidence type="ECO:0000256" key="7">
    <source>
        <dbReference type="ARBA" id="ARBA00023136"/>
    </source>
</evidence>
<evidence type="ECO:0000256" key="9">
    <source>
        <dbReference type="SAM" id="Phobius"/>
    </source>
</evidence>
<dbReference type="EMBL" id="CAEZVF010000087">
    <property type="protein sequence ID" value="CAB4622578.1"/>
    <property type="molecule type" value="Genomic_DNA"/>
</dbReference>
<feature type="transmembrane region" description="Helical" evidence="9">
    <location>
        <begin position="20"/>
        <end position="40"/>
    </location>
</feature>
<evidence type="ECO:0000256" key="6">
    <source>
        <dbReference type="ARBA" id="ARBA00022989"/>
    </source>
</evidence>
<feature type="transmembrane region" description="Helical" evidence="9">
    <location>
        <begin position="445"/>
        <end position="463"/>
    </location>
</feature>
<dbReference type="PANTHER" id="PTHR33908:SF11">
    <property type="entry name" value="MEMBRANE PROTEIN"/>
    <property type="match status" value="1"/>
</dbReference>
<protein>
    <submittedName>
        <fullName evidence="10">Unannotated protein</fullName>
    </submittedName>
</protein>
<reference evidence="10" key="1">
    <citation type="submission" date="2020-05" db="EMBL/GenBank/DDBJ databases">
        <authorList>
            <person name="Chiriac C."/>
            <person name="Salcher M."/>
            <person name="Ghai R."/>
            <person name="Kavagutti S V."/>
        </authorList>
    </citation>
    <scope>NUCLEOTIDE SEQUENCE</scope>
</reference>
<dbReference type="InterPro" id="IPR050297">
    <property type="entry name" value="LipidA_mod_glycosyltrf_83"/>
</dbReference>
<organism evidence="10">
    <name type="scientific">freshwater metagenome</name>
    <dbReference type="NCBI Taxonomy" id="449393"/>
    <lineage>
        <taxon>unclassified sequences</taxon>
        <taxon>metagenomes</taxon>
        <taxon>ecological metagenomes</taxon>
    </lineage>
</organism>
<feature type="transmembrane region" description="Helical" evidence="9">
    <location>
        <begin position="390"/>
        <end position="407"/>
    </location>
</feature>
<proteinExistence type="predicted"/>
<evidence type="ECO:0000256" key="1">
    <source>
        <dbReference type="ARBA" id="ARBA00004651"/>
    </source>
</evidence>
<feature type="transmembrane region" description="Helical" evidence="9">
    <location>
        <begin position="199"/>
        <end position="222"/>
    </location>
</feature>
<evidence type="ECO:0000256" key="5">
    <source>
        <dbReference type="ARBA" id="ARBA00022692"/>
    </source>
</evidence>
<evidence type="ECO:0000256" key="4">
    <source>
        <dbReference type="ARBA" id="ARBA00022679"/>
    </source>
</evidence>
<keyword evidence="7 9" id="KW-0472">Membrane</keyword>
<name>A0A6J6IGE2_9ZZZZ</name>
<gene>
    <name evidence="10" type="ORF">UFOPK1939_00672</name>
</gene>
<feature type="compositionally biased region" description="Basic and acidic residues" evidence="8">
    <location>
        <begin position="679"/>
        <end position="693"/>
    </location>
</feature>
<keyword evidence="3" id="KW-0328">Glycosyltransferase</keyword>
<keyword evidence="5 9" id="KW-0812">Transmembrane</keyword>
<feature type="transmembrane region" description="Helical" evidence="9">
    <location>
        <begin position="497"/>
        <end position="518"/>
    </location>
</feature>
<dbReference type="GO" id="GO:0016763">
    <property type="term" value="F:pentosyltransferase activity"/>
    <property type="evidence" value="ECO:0007669"/>
    <property type="project" value="TreeGrafter"/>
</dbReference>
<accession>A0A6J6IGE2</accession>
<keyword evidence="4" id="KW-0808">Transferase</keyword>
<evidence type="ECO:0000256" key="3">
    <source>
        <dbReference type="ARBA" id="ARBA00022676"/>
    </source>
</evidence>
<feature type="region of interest" description="Disordered" evidence="8">
    <location>
        <begin position="665"/>
        <end position="704"/>
    </location>
</feature>
<keyword evidence="2" id="KW-1003">Cell membrane</keyword>
<feature type="transmembrane region" description="Helical" evidence="9">
    <location>
        <begin position="82"/>
        <end position="104"/>
    </location>
</feature>
<feature type="transmembrane region" description="Helical" evidence="9">
    <location>
        <begin position="419"/>
        <end position="439"/>
    </location>
</feature>
<evidence type="ECO:0000256" key="8">
    <source>
        <dbReference type="SAM" id="MobiDB-lite"/>
    </source>
</evidence>
<feature type="transmembrane region" description="Helical" evidence="9">
    <location>
        <begin position="139"/>
        <end position="157"/>
    </location>
</feature>
<dbReference type="GO" id="GO:0008610">
    <property type="term" value="P:lipid biosynthetic process"/>
    <property type="evidence" value="ECO:0007669"/>
    <property type="project" value="UniProtKB-ARBA"/>
</dbReference>
<comment type="subcellular location">
    <subcellularLocation>
        <location evidence="1">Cell membrane</location>
        <topology evidence="1">Multi-pass membrane protein</topology>
    </subcellularLocation>
</comment>
<keyword evidence="6 9" id="KW-1133">Transmembrane helix</keyword>
<evidence type="ECO:0000313" key="10">
    <source>
        <dbReference type="EMBL" id="CAB4622578.1"/>
    </source>
</evidence>
<dbReference type="AlphaFoldDB" id="A0A6J6IGE2"/>